<evidence type="ECO:0000313" key="2">
    <source>
        <dbReference type="EMBL" id="GBP51052.1"/>
    </source>
</evidence>
<proteinExistence type="predicted"/>
<evidence type="ECO:0000256" key="1">
    <source>
        <dbReference type="SAM" id="MobiDB-lite"/>
    </source>
</evidence>
<gene>
    <name evidence="2" type="ORF">EVAR_87629_1</name>
</gene>
<reference evidence="2 3" key="1">
    <citation type="journal article" date="2019" name="Commun. Biol.">
        <title>The bagworm genome reveals a unique fibroin gene that provides high tensile strength.</title>
        <authorList>
            <person name="Kono N."/>
            <person name="Nakamura H."/>
            <person name="Ohtoshi R."/>
            <person name="Tomita M."/>
            <person name="Numata K."/>
            <person name="Arakawa K."/>
        </authorList>
    </citation>
    <scope>NUCLEOTIDE SEQUENCE [LARGE SCALE GENOMIC DNA]</scope>
</reference>
<accession>A0A4C1WKP0</accession>
<dbReference type="EMBL" id="BGZK01000573">
    <property type="protein sequence ID" value="GBP51052.1"/>
    <property type="molecule type" value="Genomic_DNA"/>
</dbReference>
<dbReference type="AlphaFoldDB" id="A0A4C1WKP0"/>
<comment type="caution">
    <text evidence="2">The sequence shown here is derived from an EMBL/GenBank/DDBJ whole genome shotgun (WGS) entry which is preliminary data.</text>
</comment>
<name>A0A4C1WKP0_EUMVA</name>
<protein>
    <submittedName>
        <fullName evidence="2">Uncharacterized protein</fullName>
    </submittedName>
</protein>
<dbReference type="Proteomes" id="UP000299102">
    <property type="component" value="Unassembled WGS sequence"/>
</dbReference>
<organism evidence="2 3">
    <name type="scientific">Eumeta variegata</name>
    <name type="common">Bagworm moth</name>
    <name type="synonym">Eumeta japonica</name>
    <dbReference type="NCBI Taxonomy" id="151549"/>
    <lineage>
        <taxon>Eukaryota</taxon>
        <taxon>Metazoa</taxon>
        <taxon>Ecdysozoa</taxon>
        <taxon>Arthropoda</taxon>
        <taxon>Hexapoda</taxon>
        <taxon>Insecta</taxon>
        <taxon>Pterygota</taxon>
        <taxon>Neoptera</taxon>
        <taxon>Endopterygota</taxon>
        <taxon>Lepidoptera</taxon>
        <taxon>Glossata</taxon>
        <taxon>Ditrysia</taxon>
        <taxon>Tineoidea</taxon>
        <taxon>Psychidae</taxon>
        <taxon>Oiketicinae</taxon>
        <taxon>Eumeta</taxon>
    </lineage>
</organism>
<dbReference type="OrthoDB" id="10017160at2759"/>
<evidence type="ECO:0000313" key="3">
    <source>
        <dbReference type="Proteomes" id="UP000299102"/>
    </source>
</evidence>
<sequence>METTAIRGFATFKRERGSIEDKARTEEPPTAVIQENAQIVEQLITENQRITYVELEQEQRIGSAAMQIIIHDHPSVCSRRTSAAAGGGGGGGARRRRHANSASLEWDFVLPVD</sequence>
<feature type="region of interest" description="Disordered" evidence="1">
    <location>
        <begin position="78"/>
        <end position="99"/>
    </location>
</feature>
<feature type="compositionally biased region" description="Basic and acidic residues" evidence="1">
    <location>
        <begin position="12"/>
        <end position="27"/>
    </location>
</feature>
<keyword evidence="3" id="KW-1185">Reference proteome</keyword>
<feature type="region of interest" description="Disordered" evidence="1">
    <location>
        <begin position="1"/>
        <end position="29"/>
    </location>
</feature>